<comment type="function">
    <text evidence="8">Catalyzes the aldol cleavage of 4-hydroxy-4-methyl-2-oxoglutarate (HMG) into 2 molecules of pyruvate. Also contains a secondary oxaloacetate (OAA) decarboxylase activity due to the common pyruvate enolate transition state formed following C-C bond cleavage in the retro-aldol and decarboxylation reactions.</text>
</comment>
<dbReference type="CDD" id="cd16841">
    <property type="entry name" value="RraA_family"/>
    <property type="match status" value="1"/>
</dbReference>
<feature type="binding site" evidence="13">
    <location>
        <position position="120"/>
    </location>
    <ligand>
        <name>Mg(2+)</name>
        <dbReference type="ChEBI" id="CHEBI:18420"/>
    </ligand>
</feature>
<dbReference type="InterPro" id="IPR036704">
    <property type="entry name" value="RraA/RraA-like_sf"/>
</dbReference>
<dbReference type="PANTHER" id="PTHR33254:SF4">
    <property type="entry name" value="4-HYDROXY-4-METHYL-2-OXOGLUTARATE ALDOLASE 3-RELATED"/>
    <property type="match status" value="1"/>
</dbReference>
<evidence type="ECO:0000256" key="6">
    <source>
        <dbReference type="ARBA" id="ARBA00012947"/>
    </source>
</evidence>
<dbReference type="Gene3D" id="3.50.30.40">
    <property type="entry name" value="Ribonuclease E inhibitor RraA/RraA-like"/>
    <property type="match status" value="1"/>
</dbReference>
<dbReference type="EMBL" id="ADLK01000057">
    <property type="protein sequence ID" value="KMW10908.1"/>
    <property type="molecule type" value="Genomic_DNA"/>
</dbReference>
<dbReference type="GO" id="GO:0047443">
    <property type="term" value="F:4-hydroxy-4-methyl-2-oxoglutarate aldolase activity"/>
    <property type="evidence" value="ECO:0007669"/>
    <property type="project" value="UniProtKB-EC"/>
</dbReference>
<evidence type="ECO:0000256" key="1">
    <source>
        <dbReference type="ARBA" id="ARBA00001342"/>
    </source>
</evidence>
<comment type="caution">
    <text evidence="14">The sequence shown here is derived from an EMBL/GenBank/DDBJ whole genome shotgun (WGS) entry which is preliminary data.</text>
</comment>
<dbReference type="NCBIfam" id="NF004850">
    <property type="entry name" value="PRK06201.1"/>
    <property type="match status" value="1"/>
</dbReference>
<comment type="catalytic activity">
    <reaction evidence="1">
        <text>4-hydroxy-4-methyl-2-oxoglutarate = 2 pyruvate</text>
        <dbReference type="Rhea" id="RHEA:22748"/>
        <dbReference type="ChEBI" id="CHEBI:15361"/>
        <dbReference type="ChEBI" id="CHEBI:58276"/>
        <dbReference type="EC" id="4.1.3.17"/>
    </reaction>
</comment>
<dbReference type="EC" id="4.1.1.112" evidence="6"/>
<sequence length="232" mass="25327">MSRTGCVIVKDFKRPERALVERFAGVAAANLDDCMNRISAAHEDISPVNKSSLLGTAFTVKVPEGDNLMFHVAMDLAKPGDVIVIDAGGDTRRSIFGELMVTYCRKRGINGIVVDGSIRDVGAMEVLDDFAVYARGVTPDGPYKNGPGEVNTPIACGGRTVYPGDIVLGDEDGVVFIRPGEAEELLKRVDALHANELRILDTIEKEGTYIRPWVDEKIRSLGVGYVEYMEYM</sequence>
<evidence type="ECO:0000256" key="12">
    <source>
        <dbReference type="ARBA" id="ARBA00047973"/>
    </source>
</evidence>
<dbReference type="GO" id="GO:0008948">
    <property type="term" value="F:oxaloacetate decarboxylase activity"/>
    <property type="evidence" value="ECO:0007669"/>
    <property type="project" value="UniProtKB-EC"/>
</dbReference>
<reference evidence="14 15" key="1">
    <citation type="submission" date="2011-04" db="EMBL/GenBank/DDBJ databases">
        <title>The Genome Sequence of Clostridium citroniae WAL-19142.</title>
        <authorList>
            <consortium name="The Broad Institute Genome Sequencing Platform"/>
            <person name="Earl A."/>
            <person name="Ward D."/>
            <person name="Feldgarden M."/>
            <person name="Gevers D."/>
            <person name="Warren Y.A."/>
            <person name="Tyrrell K.L."/>
            <person name="Citron D.M."/>
            <person name="Goldstein E.J."/>
            <person name="Daigneault M."/>
            <person name="Allen-Vercoe E."/>
            <person name="Young S.K."/>
            <person name="Zeng Q."/>
            <person name="Gargeya S."/>
            <person name="Fitzgerald M."/>
            <person name="Haas B."/>
            <person name="Abouelleil A."/>
            <person name="Alvarado L."/>
            <person name="Arachchi H.M."/>
            <person name="Berlin A."/>
            <person name="Brown A."/>
            <person name="Chapman S.B."/>
            <person name="Chen Z."/>
            <person name="Dunbar C."/>
            <person name="Freedman E."/>
            <person name="Gearin G."/>
            <person name="Gellesch M."/>
            <person name="Goldberg J."/>
            <person name="Griggs A."/>
            <person name="Gujja S."/>
            <person name="Heilman E.R."/>
            <person name="Heiman D."/>
            <person name="Howarth C."/>
            <person name="Larson L."/>
            <person name="Lui A."/>
            <person name="MacDonald P.J."/>
            <person name="Mehta T."/>
            <person name="Montmayeur A."/>
            <person name="Murphy C."/>
            <person name="Neiman D."/>
            <person name="Pearson M."/>
            <person name="Priest M."/>
            <person name="Roberts A."/>
            <person name="Saif S."/>
            <person name="Shea T."/>
            <person name="Shenoy N."/>
            <person name="Sisk P."/>
            <person name="Stolte C."/>
            <person name="Sykes S."/>
            <person name="White J."/>
            <person name="Yandava C."/>
            <person name="Wortman J."/>
            <person name="Nusbaum C."/>
            <person name="Birren B."/>
        </authorList>
    </citation>
    <scope>NUCLEOTIDE SEQUENCE [LARGE SCALE GENOMIC DNA]</scope>
    <source>
        <strain evidence="14 15">WAL-19142</strain>
    </source>
</reference>
<dbReference type="GeneID" id="93166748"/>
<dbReference type="GO" id="GO:0046872">
    <property type="term" value="F:metal ion binding"/>
    <property type="evidence" value="ECO:0007669"/>
    <property type="project" value="UniProtKB-KW"/>
</dbReference>
<feature type="binding site" evidence="13">
    <location>
        <position position="119"/>
    </location>
    <ligand>
        <name>substrate</name>
    </ligand>
</feature>
<keyword evidence="13" id="KW-0479">Metal-binding</keyword>
<name>A0A0J9BCE9_9FIRM</name>
<organism evidence="14 15">
    <name type="scientific">[Clostridium] citroniae WAL-19142</name>
    <dbReference type="NCBI Taxonomy" id="742734"/>
    <lineage>
        <taxon>Bacteria</taxon>
        <taxon>Bacillati</taxon>
        <taxon>Bacillota</taxon>
        <taxon>Clostridia</taxon>
        <taxon>Lachnospirales</taxon>
        <taxon>Lachnospiraceae</taxon>
        <taxon>Enterocloster</taxon>
    </lineage>
</organism>
<evidence type="ECO:0000256" key="2">
    <source>
        <dbReference type="ARBA" id="ARBA00001968"/>
    </source>
</evidence>
<dbReference type="EC" id="4.1.3.17" evidence="5"/>
<comment type="cofactor">
    <cofactor evidence="13">
        <name>Mg(2+)</name>
        <dbReference type="ChEBI" id="CHEBI:18420"/>
    </cofactor>
</comment>
<evidence type="ECO:0000256" key="3">
    <source>
        <dbReference type="ARBA" id="ARBA00008621"/>
    </source>
</evidence>
<dbReference type="PATRIC" id="fig|742734.4.peg.5849"/>
<evidence type="ECO:0000256" key="10">
    <source>
        <dbReference type="ARBA" id="ARBA00030169"/>
    </source>
</evidence>
<evidence type="ECO:0000256" key="5">
    <source>
        <dbReference type="ARBA" id="ARBA00012213"/>
    </source>
</evidence>
<dbReference type="RefSeq" id="WP_045091926.1">
    <property type="nucleotide sequence ID" value="NZ_KQ235888.1"/>
</dbReference>
<dbReference type="InterPro" id="IPR005493">
    <property type="entry name" value="RraA/RraA-like"/>
</dbReference>
<gene>
    <name evidence="14" type="ORF">HMPREF9470_05471</name>
</gene>
<dbReference type="Pfam" id="PF03737">
    <property type="entry name" value="RraA-like"/>
    <property type="match status" value="1"/>
</dbReference>
<comment type="cofactor">
    <cofactor evidence="2">
        <name>a divalent metal cation</name>
        <dbReference type="ChEBI" id="CHEBI:60240"/>
    </cofactor>
</comment>
<dbReference type="OrthoDB" id="9784786at2"/>
<comment type="subunit">
    <text evidence="4">Homotrimer.</text>
</comment>
<dbReference type="Proteomes" id="UP000037392">
    <property type="component" value="Unassembled WGS sequence"/>
</dbReference>
<evidence type="ECO:0000313" key="15">
    <source>
        <dbReference type="Proteomes" id="UP000037392"/>
    </source>
</evidence>
<evidence type="ECO:0000256" key="7">
    <source>
        <dbReference type="ARBA" id="ARBA00016549"/>
    </source>
</evidence>
<comment type="catalytic activity">
    <reaction evidence="12">
        <text>oxaloacetate + H(+) = pyruvate + CO2</text>
        <dbReference type="Rhea" id="RHEA:15641"/>
        <dbReference type="ChEBI" id="CHEBI:15361"/>
        <dbReference type="ChEBI" id="CHEBI:15378"/>
        <dbReference type="ChEBI" id="CHEBI:16452"/>
        <dbReference type="ChEBI" id="CHEBI:16526"/>
        <dbReference type="EC" id="4.1.1.112"/>
    </reaction>
</comment>
<dbReference type="SUPFAM" id="SSF89562">
    <property type="entry name" value="RraA-like"/>
    <property type="match status" value="1"/>
</dbReference>
<proteinExistence type="inferred from homology"/>
<evidence type="ECO:0000256" key="4">
    <source>
        <dbReference type="ARBA" id="ARBA00011233"/>
    </source>
</evidence>
<evidence type="ECO:0000256" key="9">
    <source>
        <dbReference type="ARBA" id="ARBA00029596"/>
    </source>
</evidence>
<dbReference type="PANTHER" id="PTHR33254">
    <property type="entry name" value="4-HYDROXY-4-METHYL-2-OXOGLUTARATE ALDOLASE 3-RELATED"/>
    <property type="match status" value="1"/>
</dbReference>
<protein>
    <recommendedName>
        <fullName evidence="7">Putative 4-hydroxy-4-methyl-2-oxoglutarate aldolase</fullName>
        <ecNumber evidence="6">4.1.1.112</ecNumber>
        <ecNumber evidence="5">4.1.3.17</ecNumber>
    </recommendedName>
    <alternativeName>
        <fullName evidence="11">Oxaloacetate decarboxylase</fullName>
    </alternativeName>
    <alternativeName>
        <fullName evidence="9">Regulator of ribonuclease activity homolog</fullName>
    </alternativeName>
    <alternativeName>
        <fullName evidence="10">RraA-like protein</fullName>
    </alternativeName>
</protein>
<dbReference type="AlphaFoldDB" id="A0A0J9BCE9"/>
<comment type="similarity">
    <text evidence="3">Belongs to the class II aldolase/RraA-like family.</text>
</comment>
<keyword evidence="13" id="KW-0460">Magnesium</keyword>
<evidence type="ECO:0000256" key="8">
    <source>
        <dbReference type="ARBA" id="ARBA00025046"/>
    </source>
</evidence>
<evidence type="ECO:0000256" key="13">
    <source>
        <dbReference type="PIRSR" id="PIRSR605493-1"/>
    </source>
</evidence>
<accession>A0A0J9BCE9</accession>
<feature type="binding site" evidence="13">
    <location>
        <begin position="97"/>
        <end position="100"/>
    </location>
    <ligand>
        <name>substrate</name>
    </ligand>
</feature>
<evidence type="ECO:0000313" key="14">
    <source>
        <dbReference type="EMBL" id="KMW10908.1"/>
    </source>
</evidence>
<evidence type="ECO:0000256" key="11">
    <source>
        <dbReference type="ARBA" id="ARBA00032305"/>
    </source>
</evidence>